<reference evidence="2" key="1">
    <citation type="submission" date="2023-01" db="EMBL/GenBank/DDBJ databases">
        <title>Metagenome sequencing of chrysophaentin producing Chrysophaeum taylorii.</title>
        <authorList>
            <person name="Davison J."/>
            <person name="Bewley C."/>
        </authorList>
    </citation>
    <scope>NUCLEOTIDE SEQUENCE</scope>
    <source>
        <strain evidence="2">NIES-1699</strain>
    </source>
</reference>
<comment type="caution">
    <text evidence="2">The sequence shown here is derived from an EMBL/GenBank/DDBJ whole genome shotgun (WGS) entry which is preliminary data.</text>
</comment>
<dbReference type="InterPro" id="IPR023210">
    <property type="entry name" value="NADP_OxRdtase_dom"/>
</dbReference>
<keyword evidence="3" id="KW-1185">Reference proteome</keyword>
<dbReference type="PRINTS" id="PR00069">
    <property type="entry name" value="ALDKETRDTASE"/>
</dbReference>
<dbReference type="Proteomes" id="UP001230188">
    <property type="component" value="Unassembled WGS sequence"/>
</dbReference>
<dbReference type="CDD" id="cd19071">
    <property type="entry name" value="AKR_AKR1-5-like"/>
    <property type="match status" value="1"/>
</dbReference>
<protein>
    <recommendedName>
        <fullName evidence="1">NADP-dependent oxidoreductase domain-containing protein</fullName>
    </recommendedName>
</protein>
<dbReference type="Gene3D" id="2.60.40.780">
    <property type="entry name" value="von Hippel-Lindau disease tumour suppressor, beta domain"/>
    <property type="match status" value="1"/>
</dbReference>
<evidence type="ECO:0000313" key="2">
    <source>
        <dbReference type="EMBL" id="KAJ8612263.1"/>
    </source>
</evidence>
<gene>
    <name evidence="2" type="ORF">CTAYLR_002916</name>
</gene>
<sequence>MGSREIEAALGAGVSLIDTARASEWYDEKAAADAVMRHNRSSIVVVTKLHPRDHGYDSCARAIEDSARKFGGYVDVFLQHYPRCWGSLCGGTSTPEGTWRDSWRAMEAALHRGLARAIGVSNVSPRDLDDLLSFSNEGPHVVQNWMDPFHQDRETRARCKAAGIAFMSYSTLGTQWEMRSGRNLVVSNSVLRRIAADKNATVFSVALSWALQRDAIVVPRSANPDHVRANSRVFDLTLSDDDLKAVDALDGTAASVPEPVTATFFADDGASCDLFWVEENQPLVEVGVLRPDRPLKISTYDGHVFLARQREQQQLGKINSSSSSSSNRRQMIFRISSGREAEQRFHYAAARATVVADDNGGNNEEELPTEEL</sequence>
<dbReference type="InterPro" id="IPR037140">
    <property type="entry name" value="VHL_beta_dom_sf"/>
</dbReference>
<dbReference type="InterPro" id="IPR020471">
    <property type="entry name" value="AKR"/>
</dbReference>
<evidence type="ECO:0000313" key="3">
    <source>
        <dbReference type="Proteomes" id="UP001230188"/>
    </source>
</evidence>
<dbReference type="PANTHER" id="PTHR43827">
    <property type="entry name" value="2,5-DIKETO-D-GLUCONIC ACID REDUCTASE"/>
    <property type="match status" value="1"/>
</dbReference>
<feature type="domain" description="NADP-dependent oxidoreductase" evidence="1">
    <location>
        <begin position="6"/>
        <end position="249"/>
    </location>
</feature>
<dbReference type="SUPFAM" id="SSF51430">
    <property type="entry name" value="NAD(P)-linked oxidoreductase"/>
    <property type="match status" value="1"/>
</dbReference>
<dbReference type="PANTHER" id="PTHR43827:SF8">
    <property type="entry name" value="ALDO_KETO REDUCTASE FAMILY PROTEIN"/>
    <property type="match status" value="1"/>
</dbReference>
<dbReference type="InterPro" id="IPR036812">
    <property type="entry name" value="NAD(P)_OxRdtase_dom_sf"/>
</dbReference>
<organism evidence="2 3">
    <name type="scientific">Chrysophaeum taylorii</name>
    <dbReference type="NCBI Taxonomy" id="2483200"/>
    <lineage>
        <taxon>Eukaryota</taxon>
        <taxon>Sar</taxon>
        <taxon>Stramenopiles</taxon>
        <taxon>Ochrophyta</taxon>
        <taxon>Pelagophyceae</taxon>
        <taxon>Pelagomonadales</taxon>
        <taxon>Pelagomonadaceae</taxon>
        <taxon>Chrysophaeum</taxon>
    </lineage>
</organism>
<dbReference type="EMBL" id="JAQMWT010000055">
    <property type="protein sequence ID" value="KAJ8612263.1"/>
    <property type="molecule type" value="Genomic_DNA"/>
</dbReference>
<accession>A0AAD7UMU9</accession>
<dbReference type="GO" id="GO:0016491">
    <property type="term" value="F:oxidoreductase activity"/>
    <property type="evidence" value="ECO:0007669"/>
    <property type="project" value="InterPro"/>
</dbReference>
<dbReference type="SUPFAM" id="SSF49468">
    <property type="entry name" value="VHL"/>
    <property type="match status" value="1"/>
</dbReference>
<proteinExistence type="predicted"/>
<dbReference type="InterPro" id="IPR036208">
    <property type="entry name" value="VHL_sf"/>
</dbReference>
<dbReference type="Pfam" id="PF00248">
    <property type="entry name" value="Aldo_ket_red"/>
    <property type="match status" value="1"/>
</dbReference>
<dbReference type="Gene3D" id="3.20.20.100">
    <property type="entry name" value="NADP-dependent oxidoreductase domain"/>
    <property type="match status" value="1"/>
</dbReference>
<evidence type="ECO:0000259" key="1">
    <source>
        <dbReference type="Pfam" id="PF00248"/>
    </source>
</evidence>
<name>A0AAD7UMU9_9STRA</name>
<dbReference type="AlphaFoldDB" id="A0AAD7UMU9"/>